<evidence type="ECO:0000256" key="1">
    <source>
        <dbReference type="SAM" id="MobiDB-lite"/>
    </source>
</evidence>
<comment type="caution">
    <text evidence="2">The sequence shown here is derived from an EMBL/GenBank/DDBJ whole genome shotgun (WGS) entry which is preliminary data.</text>
</comment>
<evidence type="ECO:0000313" key="2">
    <source>
        <dbReference type="EMBL" id="KAK6625008.1"/>
    </source>
</evidence>
<proteinExistence type="predicted"/>
<sequence length="358" mass="41067">MYRKKRKTHQASKKKKEELPSFLSNLTGVPEEIELPTKPTKSVGLGNIVTLILVFCDFRHEWEVYLGAIFFGVCKNYHPPHHSLKLDSFNLVQYVAPSRENFLEAILINDSKKPESQLEPFKHVIPKPKKKKRAFSDPYLHKCPGKRRIFAYECKVRVPDLGETTAKIVGETSREIQYCRIRNFLSRAAHAHFPKEFRTVLMCGPKIPASIGIRQLPSKRRKLSDYGYNVISKTVKKQRKVDNLKEKEEMDEEVTETISLEAGTPQLQVEVTAENQHEEVISKVTLEEQKTVEAEKLEDEENADVDSLIITKEDEDAADANKIEELQEEEGRDEDGNENEANLTTTDDTQPETEEDND</sequence>
<gene>
    <name evidence="2" type="ORF">RUM43_005299</name>
</gene>
<name>A0AAN8NQX6_POLSC</name>
<feature type="compositionally biased region" description="Acidic residues" evidence="1">
    <location>
        <begin position="349"/>
        <end position="358"/>
    </location>
</feature>
<protein>
    <submittedName>
        <fullName evidence="2">Uncharacterized protein</fullName>
    </submittedName>
</protein>
<organism evidence="2 3">
    <name type="scientific">Polyplax serrata</name>
    <name type="common">Common mouse louse</name>
    <dbReference type="NCBI Taxonomy" id="468196"/>
    <lineage>
        <taxon>Eukaryota</taxon>
        <taxon>Metazoa</taxon>
        <taxon>Ecdysozoa</taxon>
        <taxon>Arthropoda</taxon>
        <taxon>Hexapoda</taxon>
        <taxon>Insecta</taxon>
        <taxon>Pterygota</taxon>
        <taxon>Neoptera</taxon>
        <taxon>Paraneoptera</taxon>
        <taxon>Psocodea</taxon>
        <taxon>Troctomorpha</taxon>
        <taxon>Phthiraptera</taxon>
        <taxon>Anoplura</taxon>
        <taxon>Polyplacidae</taxon>
        <taxon>Polyplax</taxon>
    </lineage>
</organism>
<accession>A0AAN8NQX6</accession>
<dbReference type="EMBL" id="JAWJWE010000037">
    <property type="protein sequence ID" value="KAK6625008.1"/>
    <property type="molecule type" value="Genomic_DNA"/>
</dbReference>
<reference evidence="2 3" key="1">
    <citation type="submission" date="2023-10" db="EMBL/GenBank/DDBJ databases">
        <title>Genomes of two closely related lineages of the louse Polyplax serrata with different host specificities.</title>
        <authorList>
            <person name="Martinu J."/>
            <person name="Tarabai H."/>
            <person name="Stefka J."/>
            <person name="Hypsa V."/>
        </authorList>
    </citation>
    <scope>NUCLEOTIDE SEQUENCE [LARGE SCALE GENOMIC DNA]</scope>
    <source>
        <strain evidence="2">HR10_N</strain>
    </source>
</reference>
<feature type="compositionally biased region" description="Acidic residues" evidence="1">
    <location>
        <begin position="326"/>
        <end position="338"/>
    </location>
</feature>
<dbReference type="Proteomes" id="UP001372834">
    <property type="component" value="Unassembled WGS sequence"/>
</dbReference>
<feature type="region of interest" description="Disordered" evidence="1">
    <location>
        <begin position="292"/>
        <end position="358"/>
    </location>
</feature>
<evidence type="ECO:0000313" key="3">
    <source>
        <dbReference type="Proteomes" id="UP001372834"/>
    </source>
</evidence>
<dbReference type="AlphaFoldDB" id="A0AAN8NQX6"/>